<dbReference type="Pfam" id="PF20597">
    <property type="entry name" value="pAdhesive_15"/>
    <property type="match status" value="1"/>
</dbReference>
<dbReference type="InterPro" id="IPR026588">
    <property type="entry name" value="Choice_anch_A"/>
</dbReference>
<reference evidence="2 3" key="1">
    <citation type="submission" date="2023-12" db="EMBL/GenBank/DDBJ databases">
        <title>the genome sequence of Hyalangium sp. s54d21.</title>
        <authorList>
            <person name="Zhang X."/>
        </authorList>
    </citation>
    <scope>NUCLEOTIDE SEQUENCE [LARGE SCALE GENOMIC DNA]</scope>
    <source>
        <strain evidence="3">s54d21</strain>
    </source>
</reference>
<feature type="domain" description="Choice-of-anchor A" evidence="1">
    <location>
        <begin position="23"/>
        <end position="258"/>
    </location>
</feature>
<organism evidence="2 3">
    <name type="scientific">Hyalangium rubrum</name>
    <dbReference type="NCBI Taxonomy" id="3103134"/>
    <lineage>
        <taxon>Bacteria</taxon>
        <taxon>Pseudomonadati</taxon>
        <taxon>Myxococcota</taxon>
        <taxon>Myxococcia</taxon>
        <taxon>Myxococcales</taxon>
        <taxon>Cystobacterineae</taxon>
        <taxon>Archangiaceae</taxon>
        <taxon>Hyalangium</taxon>
    </lineage>
</organism>
<keyword evidence="3" id="KW-1185">Reference proteome</keyword>
<sequence length="275" mass="28707">MDTCNGEDGTCYHDSSGGLQIRLNDYNLFLLGDYTEGTDVEGKVAAGGNITMNHFSVGHEMPDTNISNVLVAGGNLTLSNGGVWGEAWHGGSYSADQSVIYPRGSVAQGTPIDFAARGAELRNLSSQLASLPVNGTTTRESWGGLMLRGTDGHLNVFQVSASDFTGAKLLSIEAPAGSLAVLNIQGISATFAGFGQSFAGGIDQRGVLFNFGDATSINAQGYGFWGTVLAPYAHITFHNGSFDGGIYAQSLTGNAEGHVNPLQDHDLCELPGDNH</sequence>
<evidence type="ECO:0000313" key="2">
    <source>
        <dbReference type="EMBL" id="MDY7225023.1"/>
    </source>
</evidence>
<name>A0ABU5GV27_9BACT</name>
<dbReference type="NCBIfam" id="TIGR04215">
    <property type="entry name" value="choice_anch_A"/>
    <property type="match status" value="1"/>
</dbReference>
<gene>
    <name evidence="2" type="ORF">SYV04_01460</name>
</gene>
<protein>
    <submittedName>
        <fullName evidence="2">Choice-of-anchor A family protein</fullName>
    </submittedName>
</protein>
<dbReference type="Proteomes" id="UP001291309">
    <property type="component" value="Unassembled WGS sequence"/>
</dbReference>
<dbReference type="EMBL" id="JAXIVS010000001">
    <property type="protein sequence ID" value="MDY7225023.1"/>
    <property type="molecule type" value="Genomic_DNA"/>
</dbReference>
<comment type="caution">
    <text evidence="2">The sequence shown here is derived from an EMBL/GenBank/DDBJ whole genome shotgun (WGS) entry which is preliminary data.</text>
</comment>
<evidence type="ECO:0000313" key="3">
    <source>
        <dbReference type="Proteomes" id="UP001291309"/>
    </source>
</evidence>
<accession>A0ABU5GV27</accession>
<evidence type="ECO:0000259" key="1">
    <source>
        <dbReference type="Pfam" id="PF20597"/>
    </source>
</evidence>
<proteinExistence type="predicted"/>